<comment type="caution">
    <text evidence="2">The sequence shown here is derived from an EMBL/GenBank/DDBJ whole genome shotgun (WGS) entry which is preliminary data.</text>
</comment>
<dbReference type="EMBL" id="PQFF01000024">
    <property type="protein sequence ID" value="RHZ88059.1"/>
    <property type="molecule type" value="Genomic_DNA"/>
</dbReference>
<dbReference type="AlphaFoldDB" id="A0A397JI75"/>
<feature type="region of interest" description="Disordered" evidence="1">
    <location>
        <begin position="1"/>
        <end position="51"/>
    </location>
</feature>
<gene>
    <name evidence="2" type="ORF">Glove_26g267</name>
</gene>
<organism evidence="2 3">
    <name type="scientific">Diversispora epigaea</name>
    <dbReference type="NCBI Taxonomy" id="1348612"/>
    <lineage>
        <taxon>Eukaryota</taxon>
        <taxon>Fungi</taxon>
        <taxon>Fungi incertae sedis</taxon>
        <taxon>Mucoromycota</taxon>
        <taxon>Glomeromycotina</taxon>
        <taxon>Glomeromycetes</taxon>
        <taxon>Diversisporales</taxon>
        <taxon>Diversisporaceae</taxon>
        <taxon>Diversispora</taxon>
    </lineage>
</organism>
<protein>
    <submittedName>
        <fullName evidence="2">Uncharacterized protein</fullName>
    </submittedName>
</protein>
<accession>A0A397JI75</accession>
<evidence type="ECO:0000313" key="3">
    <source>
        <dbReference type="Proteomes" id="UP000266861"/>
    </source>
</evidence>
<name>A0A397JI75_9GLOM</name>
<feature type="compositionally biased region" description="Basic and acidic residues" evidence="1">
    <location>
        <begin position="10"/>
        <end position="31"/>
    </location>
</feature>
<evidence type="ECO:0000256" key="1">
    <source>
        <dbReference type="SAM" id="MobiDB-lite"/>
    </source>
</evidence>
<proteinExistence type="predicted"/>
<evidence type="ECO:0000313" key="2">
    <source>
        <dbReference type="EMBL" id="RHZ88059.1"/>
    </source>
</evidence>
<reference evidence="2 3" key="1">
    <citation type="submission" date="2018-08" db="EMBL/GenBank/DDBJ databases">
        <title>Genome and evolution of the arbuscular mycorrhizal fungus Diversispora epigaea (formerly Glomus versiforme) and its bacterial endosymbionts.</title>
        <authorList>
            <person name="Sun X."/>
            <person name="Fei Z."/>
            <person name="Harrison M."/>
        </authorList>
    </citation>
    <scope>NUCLEOTIDE SEQUENCE [LARGE SCALE GENOMIC DNA]</scope>
    <source>
        <strain evidence="2 3">IT104</strain>
    </source>
</reference>
<sequence length="161" mass="18654">MVQLNSAKLEISRGGEKSVDRQIRVKPKFENSPKPSKNIKKENSWHRPFPLPNENYTALGKTPVSSKKCQVRRLHLSSREPEPKPVDQTSYILLRTVHHSKKKENWDTKSQMSIALALVKRLLPYRSCKVYPKAWLEMTRSSARIPSLLPYHSYRVAMMDA</sequence>
<dbReference type="Proteomes" id="UP000266861">
    <property type="component" value="Unassembled WGS sequence"/>
</dbReference>
<keyword evidence="3" id="KW-1185">Reference proteome</keyword>